<feature type="compositionally biased region" description="Basic and acidic residues" evidence="1">
    <location>
        <begin position="12"/>
        <end position="39"/>
    </location>
</feature>
<evidence type="ECO:0000313" key="2">
    <source>
        <dbReference type="EMBL" id="VCW76531.1"/>
    </source>
</evidence>
<keyword evidence="3" id="KW-1185">Reference proteome</keyword>
<proteinExistence type="predicted"/>
<comment type="caution">
    <text evidence="2">The sequence shown here is derived from an EMBL/GenBank/DDBJ whole genome shotgun (WGS) entry which is preliminary data.</text>
</comment>
<feature type="compositionally biased region" description="Basic residues" evidence="1">
    <location>
        <begin position="1"/>
        <end position="11"/>
    </location>
</feature>
<evidence type="ECO:0000313" key="3">
    <source>
        <dbReference type="Proteomes" id="UP000269945"/>
    </source>
</evidence>
<sequence length="113" mass="12488">LGQTPCRHRGARHLEGDAHTRAEIQRGSCDSRAHGEDPALPRWGRQKPGVTDIPLRPQKMPAYPRLLFGLTLSTSPRRDLIHSHSLMHVGIGCSFDKSSRKENVQAGAQGSYL</sequence>
<dbReference type="Proteomes" id="UP000269945">
    <property type="component" value="Unassembled WGS sequence"/>
</dbReference>
<name>A0A9X9LLV1_GULGU</name>
<dbReference type="EMBL" id="CYRY02007532">
    <property type="protein sequence ID" value="VCW76531.1"/>
    <property type="molecule type" value="Genomic_DNA"/>
</dbReference>
<organism evidence="2 3">
    <name type="scientific">Gulo gulo</name>
    <name type="common">Wolverine</name>
    <name type="synonym">Gluton</name>
    <dbReference type="NCBI Taxonomy" id="48420"/>
    <lineage>
        <taxon>Eukaryota</taxon>
        <taxon>Metazoa</taxon>
        <taxon>Chordata</taxon>
        <taxon>Craniata</taxon>
        <taxon>Vertebrata</taxon>
        <taxon>Euteleostomi</taxon>
        <taxon>Mammalia</taxon>
        <taxon>Eutheria</taxon>
        <taxon>Laurasiatheria</taxon>
        <taxon>Carnivora</taxon>
        <taxon>Caniformia</taxon>
        <taxon>Musteloidea</taxon>
        <taxon>Mustelidae</taxon>
        <taxon>Guloninae</taxon>
        <taxon>Gulo</taxon>
    </lineage>
</organism>
<reference evidence="2 3" key="1">
    <citation type="submission" date="2018-10" db="EMBL/GenBank/DDBJ databases">
        <authorList>
            <person name="Ekblom R."/>
            <person name="Jareborg N."/>
        </authorList>
    </citation>
    <scope>NUCLEOTIDE SEQUENCE [LARGE SCALE GENOMIC DNA]</scope>
    <source>
        <tissue evidence="2">Muscle</tissue>
    </source>
</reference>
<feature type="region of interest" description="Disordered" evidence="1">
    <location>
        <begin position="1"/>
        <end position="57"/>
    </location>
</feature>
<dbReference type="AlphaFoldDB" id="A0A9X9LLV1"/>
<accession>A0A9X9LLV1</accession>
<feature type="non-terminal residue" evidence="2">
    <location>
        <position position="1"/>
    </location>
</feature>
<protein>
    <submittedName>
        <fullName evidence="2">Uncharacterized protein</fullName>
    </submittedName>
</protein>
<gene>
    <name evidence="2" type="ORF">BN2614_LOCUS2</name>
</gene>
<evidence type="ECO:0000256" key="1">
    <source>
        <dbReference type="SAM" id="MobiDB-lite"/>
    </source>
</evidence>